<feature type="compositionally biased region" description="Polar residues" evidence="1">
    <location>
        <begin position="1"/>
        <end position="10"/>
    </location>
</feature>
<sequence length="254" mass="28115">MKEAQNNGRQNAAPIQGIANQLQGTGGSSLPAVPVFRQHSFTGGLPESDKPVQRTVNSDWAAADVVDHLATAEGWDLEKFEPDSLTEAIESFVESDTDFDIADVVERLDKIKEDLLNGDMEEESEDEEYDPKNEWSPQIPRNDYQTRKVDGTTYKLFNDGKGSLDNSKGFESTGLAAETVDIRNSSIFKNNSLKASRYLHFKASNELAGNKGIGGLPPTGYTWHHRIETGLMQLIPRKLHAAFFHRGGFAEWGS</sequence>
<organism evidence="2 3">
    <name type="scientific">Sediminibacterium ginsengisoli</name>
    <dbReference type="NCBI Taxonomy" id="413434"/>
    <lineage>
        <taxon>Bacteria</taxon>
        <taxon>Pseudomonadati</taxon>
        <taxon>Bacteroidota</taxon>
        <taxon>Chitinophagia</taxon>
        <taxon>Chitinophagales</taxon>
        <taxon>Chitinophagaceae</taxon>
        <taxon>Sediminibacterium</taxon>
    </lineage>
</organism>
<dbReference type="RefSeq" id="WP_176112937.1">
    <property type="nucleotide sequence ID" value="NZ_FUWH01000003.1"/>
</dbReference>
<feature type="region of interest" description="Disordered" evidence="1">
    <location>
        <begin position="1"/>
        <end position="32"/>
    </location>
</feature>
<evidence type="ECO:0000313" key="2">
    <source>
        <dbReference type="EMBL" id="SJZ64723.1"/>
    </source>
</evidence>
<gene>
    <name evidence="2" type="ORF">SAMN04488132_103315</name>
</gene>
<dbReference type="AlphaFoldDB" id="A0A1T4MCN5"/>
<dbReference type="EMBL" id="FUWH01000003">
    <property type="protein sequence ID" value="SJZ64723.1"/>
    <property type="molecule type" value="Genomic_DNA"/>
</dbReference>
<evidence type="ECO:0000256" key="1">
    <source>
        <dbReference type="SAM" id="MobiDB-lite"/>
    </source>
</evidence>
<dbReference type="Proteomes" id="UP000190888">
    <property type="component" value="Unassembled WGS sequence"/>
</dbReference>
<feature type="region of interest" description="Disordered" evidence="1">
    <location>
        <begin position="117"/>
        <end position="144"/>
    </location>
</feature>
<evidence type="ECO:0000313" key="3">
    <source>
        <dbReference type="Proteomes" id="UP000190888"/>
    </source>
</evidence>
<dbReference type="Pfam" id="PF14414">
    <property type="entry name" value="WHH"/>
    <property type="match status" value="1"/>
</dbReference>
<feature type="compositionally biased region" description="Acidic residues" evidence="1">
    <location>
        <begin position="119"/>
        <end position="129"/>
    </location>
</feature>
<dbReference type="STRING" id="413434.SAMN04488132_103315"/>
<name>A0A1T4MCN5_9BACT</name>
<protein>
    <submittedName>
        <fullName evidence="2">A nuclease of the HNH/ENDO VII superfamily with conserved WHH</fullName>
    </submittedName>
</protein>
<reference evidence="2 3" key="1">
    <citation type="submission" date="2017-02" db="EMBL/GenBank/DDBJ databases">
        <authorList>
            <person name="Peterson S.W."/>
        </authorList>
    </citation>
    <scope>NUCLEOTIDE SEQUENCE [LARGE SCALE GENOMIC DNA]</scope>
    <source>
        <strain evidence="2 3">DSM 22335</strain>
    </source>
</reference>
<accession>A0A1T4MCN5</accession>
<keyword evidence="3" id="KW-1185">Reference proteome</keyword>
<proteinExistence type="predicted"/>
<dbReference type="InterPro" id="IPR032869">
    <property type="entry name" value="WHH_dom_containing"/>
</dbReference>